<name>A0ACA9L6Q2_9GLOM</name>
<gene>
    <name evidence="1" type="ORF">ACOLOM_LOCUS3120</name>
</gene>
<organism evidence="1 2">
    <name type="scientific">Acaulospora colombiana</name>
    <dbReference type="NCBI Taxonomy" id="27376"/>
    <lineage>
        <taxon>Eukaryota</taxon>
        <taxon>Fungi</taxon>
        <taxon>Fungi incertae sedis</taxon>
        <taxon>Mucoromycota</taxon>
        <taxon>Glomeromycotina</taxon>
        <taxon>Glomeromycetes</taxon>
        <taxon>Diversisporales</taxon>
        <taxon>Acaulosporaceae</taxon>
        <taxon>Acaulospora</taxon>
    </lineage>
</organism>
<keyword evidence="2" id="KW-1185">Reference proteome</keyword>
<protein>
    <submittedName>
        <fullName evidence="1">9152_t:CDS:1</fullName>
    </submittedName>
</protein>
<comment type="caution">
    <text evidence="1">The sequence shown here is derived from an EMBL/GenBank/DDBJ whole genome shotgun (WGS) entry which is preliminary data.</text>
</comment>
<accession>A0ACA9L6Q2</accession>
<reference evidence="1" key="1">
    <citation type="submission" date="2021-06" db="EMBL/GenBank/DDBJ databases">
        <authorList>
            <person name="Kallberg Y."/>
            <person name="Tangrot J."/>
            <person name="Rosling A."/>
        </authorList>
    </citation>
    <scope>NUCLEOTIDE SEQUENCE</scope>
    <source>
        <strain evidence="1">CL356</strain>
    </source>
</reference>
<dbReference type="EMBL" id="CAJVPT010004466">
    <property type="protein sequence ID" value="CAG8508674.1"/>
    <property type="molecule type" value="Genomic_DNA"/>
</dbReference>
<dbReference type="Proteomes" id="UP000789525">
    <property type="component" value="Unassembled WGS sequence"/>
</dbReference>
<evidence type="ECO:0000313" key="1">
    <source>
        <dbReference type="EMBL" id="CAG8508674.1"/>
    </source>
</evidence>
<sequence>MQLSLQNPGNKLLEYRGEPGTHDILLGANTLQDLCVVQESYNHFRNRPEYEIDMDNFSDLNRVSIPSYKKSLNHGRGDRAERESWIDVKPPFDIILFEGWLLGFKHLCKNQLEQAYSRALVTPSLFTMASHPLSHLEAINENLKKYEKEWYPFLDLFVHIDAEDINDVYQWRLEQELNRINLGEPGMTKEQVHDFVDRYMPAYELYLPRLRKENFFCDIIEQDDENRCKNNNDGTKISKCLNHEQHYGRHLKLIFNSNRDLLSKIIT</sequence>
<proteinExistence type="predicted"/>
<evidence type="ECO:0000313" key="2">
    <source>
        <dbReference type="Proteomes" id="UP000789525"/>
    </source>
</evidence>